<dbReference type="RefSeq" id="WP_092363754.1">
    <property type="nucleotide sequence ID" value="NZ_BMGV01000003.1"/>
</dbReference>
<dbReference type="Proteomes" id="UP000199379">
    <property type="component" value="Unassembled WGS sequence"/>
</dbReference>
<protein>
    <submittedName>
        <fullName evidence="1">Uncharacterized protein</fullName>
    </submittedName>
</protein>
<accession>A0A1H6VUG9</accession>
<sequence length="129" mass="15337">MEDKGEKQFQLELTTFGKRNKQRFRIMEDLTLSCDMCKTPEATRSIREMTERYFQELMREQNSLNKRIDKMLKDAAKGGDKKSDNKALEKNAKRIIDQFTSLHLGGNRRLKLKFNGLKKPPYIIFEMKW</sequence>
<evidence type="ECO:0000313" key="1">
    <source>
        <dbReference type="EMBL" id="SEJ07366.1"/>
    </source>
</evidence>
<keyword evidence="2" id="KW-1185">Reference proteome</keyword>
<evidence type="ECO:0000313" key="2">
    <source>
        <dbReference type="Proteomes" id="UP000199379"/>
    </source>
</evidence>
<dbReference type="AlphaFoldDB" id="A0A1H6VUG9"/>
<dbReference type="EMBL" id="FNYD01000003">
    <property type="protein sequence ID" value="SEJ07366.1"/>
    <property type="molecule type" value="Genomic_DNA"/>
</dbReference>
<organism evidence="1 2">
    <name type="scientific">Cribrihabitans marinus</name>
    <dbReference type="NCBI Taxonomy" id="1227549"/>
    <lineage>
        <taxon>Bacteria</taxon>
        <taxon>Pseudomonadati</taxon>
        <taxon>Pseudomonadota</taxon>
        <taxon>Alphaproteobacteria</taxon>
        <taxon>Rhodobacterales</taxon>
        <taxon>Paracoccaceae</taxon>
        <taxon>Cribrihabitans</taxon>
    </lineage>
</organism>
<dbReference type="STRING" id="1227549.SAMN05444007_103266"/>
<proteinExistence type="predicted"/>
<reference evidence="1 2" key="1">
    <citation type="submission" date="2016-10" db="EMBL/GenBank/DDBJ databases">
        <authorList>
            <person name="de Groot N.N."/>
        </authorList>
    </citation>
    <scope>NUCLEOTIDE SEQUENCE [LARGE SCALE GENOMIC DNA]</scope>
    <source>
        <strain evidence="1 2">DSM 29340</strain>
    </source>
</reference>
<name>A0A1H6VUG9_9RHOB</name>
<dbReference type="OrthoDB" id="7855343at2"/>
<gene>
    <name evidence="1" type="ORF">SAMN05444007_103266</name>
</gene>